<evidence type="ECO:0000313" key="2">
    <source>
        <dbReference type="Proteomes" id="UP000814140"/>
    </source>
</evidence>
<keyword evidence="2" id="KW-1185">Reference proteome</keyword>
<reference evidence="1" key="1">
    <citation type="submission" date="2021-03" db="EMBL/GenBank/DDBJ databases">
        <authorList>
            <consortium name="DOE Joint Genome Institute"/>
            <person name="Ahrendt S."/>
            <person name="Looney B.P."/>
            <person name="Miyauchi S."/>
            <person name="Morin E."/>
            <person name="Drula E."/>
            <person name="Courty P.E."/>
            <person name="Chicoki N."/>
            <person name="Fauchery L."/>
            <person name="Kohler A."/>
            <person name="Kuo A."/>
            <person name="Labutti K."/>
            <person name="Pangilinan J."/>
            <person name="Lipzen A."/>
            <person name="Riley R."/>
            <person name="Andreopoulos W."/>
            <person name="He G."/>
            <person name="Johnson J."/>
            <person name="Barry K.W."/>
            <person name="Grigoriev I.V."/>
            <person name="Nagy L."/>
            <person name="Hibbett D."/>
            <person name="Henrissat B."/>
            <person name="Matheny P.B."/>
            <person name="Labbe J."/>
            <person name="Martin F."/>
        </authorList>
    </citation>
    <scope>NUCLEOTIDE SEQUENCE</scope>
    <source>
        <strain evidence="1">HHB10654</strain>
    </source>
</reference>
<dbReference type="Proteomes" id="UP000814140">
    <property type="component" value="Unassembled WGS sequence"/>
</dbReference>
<name>A0ACB8T488_9AGAM</name>
<comment type="caution">
    <text evidence="1">The sequence shown here is derived from an EMBL/GenBank/DDBJ whole genome shotgun (WGS) entry which is preliminary data.</text>
</comment>
<dbReference type="EMBL" id="MU277202">
    <property type="protein sequence ID" value="KAI0063654.1"/>
    <property type="molecule type" value="Genomic_DNA"/>
</dbReference>
<protein>
    <submittedName>
        <fullName evidence="1">Calcium-dependent phosphotriesterase</fullName>
    </submittedName>
</protein>
<reference evidence="1" key="2">
    <citation type="journal article" date="2022" name="New Phytol.">
        <title>Evolutionary transition to the ectomycorrhizal habit in the genomes of a hyperdiverse lineage of mushroom-forming fungi.</title>
        <authorList>
            <person name="Looney B."/>
            <person name="Miyauchi S."/>
            <person name="Morin E."/>
            <person name="Drula E."/>
            <person name="Courty P.E."/>
            <person name="Kohler A."/>
            <person name="Kuo A."/>
            <person name="LaButti K."/>
            <person name="Pangilinan J."/>
            <person name="Lipzen A."/>
            <person name="Riley R."/>
            <person name="Andreopoulos W."/>
            <person name="He G."/>
            <person name="Johnson J."/>
            <person name="Nolan M."/>
            <person name="Tritt A."/>
            <person name="Barry K.W."/>
            <person name="Grigoriev I.V."/>
            <person name="Nagy L.G."/>
            <person name="Hibbett D."/>
            <person name="Henrissat B."/>
            <person name="Matheny P.B."/>
            <person name="Labbe J."/>
            <person name="Martin F.M."/>
        </authorList>
    </citation>
    <scope>NUCLEOTIDE SEQUENCE</scope>
    <source>
        <strain evidence="1">HHB10654</strain>
    </source>
</reference>
<proteinExistence type="predicted"/>
<gene>
    <name evidence="1" type="ORF">BV25DRAFT_1869742</name>
</gene>
<organism evidence="1 2">
    <name type="scientific">Artomyces pyxidatus</name>
    <dbReference type="NCBI Taxonomy" id="48021"/>
    <lineage>
        <taxon>Eukaryota</taxon>
        <taxon>Fungi</taxon>
        <taxon>Dikarya</taxon>
        <taxon>Basidiomycota</taxon>
        <taxon>Agaricomycotina</taxon>
        <taxon>Agaricomycetes</taxon>
        <taxon>Russulales</taxon>
        <taxon>Auriscalpiaceae</taxon>
        <taxon>Artomyces</taxon>
    </lineage>
</organism>
<accession>A0ACB8T488</accession>
<sequence>MPLAWLSVAVVVAAIVAGEYQFHLKPILTVTGVIGRTMEAIGNTNCTTVPELQGCEKLVLHSPSGLVYLACSTPIERSTWVPALEILSGERTLYDDYIATYDPATSVVRRLILAGFPSGRGFSSHGMDVVPSASNPNELFIYAINHRAPLHGKAEDVGADSVVEVFKTTVGGKTATHLRTIEDPVIQTPNDVVGSSDGKSFYFTNDYGKKVGYTRTLEALALMAQSTVGFCHVDRGCKIAISGMRGNNGIAKAQNETYYVGSCMSGEVRVLERQADDLLVTTDLIRLDRVLDNLSVDDDGVLWAAGFPKVLPLISATHDPTNKICPSSALRITRNGGHGAFFGEKFDVKKVFEDDGRVASGATTVAHDARRGVLYLTGVVSPYLTICKT</sequence>
<evidence type="ECO:0000313" key="1">
    <source>
        <dbReference type="EMBL" id="KAI0063654.1"/>
    </source>
</evidence>